<evidence type="ECO:0000313" key="3">
    <source>
        <dbReference type="Proteomes" id="UP001595904"/>
    </source>
</evidence>
<gene>
    <name evidence="2" type="ORF">ACFPN2_15975</name>
</gene>
<organism evidence="2 3">
    <name type="scientific">Steroidobacter flavus</name>
    <dbReference type="NCBI Taxonomy" id="1842136"/>
    <lineage>
        <taxon>Bacteria</taxon>
        <taxon>Pseudomonadati</taxon>
        <taxon>Pseudomonadota</taxon>
        <taxon>Gammaproteobacteria</taxon>
        <taxon>Steroidobacterales</taxon>
        <taxon>Steroidobacteraceae</taxon>
        <taxon>Steroidobacter</taxon>
    </lineage>
</organism>
<dbReference type="Gene3D" id="3.50.50.60">
    <property type="entry name" value="FAD/NAD(P)-binding domain"/>
    <property type="match status" value="1"/>
</dbReference>
<dbReference type="EC" id="1.-.-.-" evidence="2"/>
<dbReference type="RefSeq" id="WP_380598193.1">
    <property type="nucleotide sequence ID" value="NZ_JBHSDU010000003.1"/>
</dbReference>
<reference evidence="3" key="1">
    <citation type="journal article" date="2019" name="Int. J. Syst. Evol. Microbiol.">
        <title>The Global Catalogue of Microorganisms (GCM) 10K type strain sequencing project: providing services to taxonomists for standard genome sequencing and annotation.</title>
        <authorList>
            <consortium name="The Broad Institute Genomics Platform"/>
            <consortium name="The Broad Institute Genome Sequencing Center for Infectious Disease"/>
            <person name="Wu L."/>
            <person name="Ma J."/>
        </authorList>
    </citation>
    <scope>NUCLEOTIDE SEQUENCE [LARGE SCALE GENOMIC DNA]</scope>
    <source>
        <strain evidence="3">CGMCC 1.10759</strain>
    </source>
</reference>
<accession>A0ABV8SV34</accession>
<dbReference type="GO" id="GO:0016491">
    <property type="term" value="F:oxidoreductase activity"/>
    <property type="evidence" value="ECO:0007669"/>
    <property type="project" value="UniProtKB-KW"/>
</dbReference>
<evidence type="ECO:0000259" key="1">
    <source>
        <dbReference type="Pfam" id="PF01494"/>
    </source>
</evidence>
<sequence>MNASTEAPKVDVTILGGGLAGLTLAIQLRRQFPSLSMRIIERRRHPVPPAAHKVGESSVEIGAHYFDTVLGLKEHLMSAQLKKFGFRFFFSEGREDLDNVTELGASRYLSTPSYQLDRGLFENYLGEHVREQGVEFLDGAVVRSFDVGTQGAEHVVRYEVDGAHHEVRSRWLIDASGRAGLVKRKLGLQQDNAHNANAIWFRIGTKIDVDEWSSDATWLNRCDPPYRWLSTNHLCGEGYWAWLIPLASGSHSVGIVCDAVTHPLETMNTFEKSLEWFRVHQPRLARELEGKQHLLQDFCFLRNFSYGCKQVFSGDRWALTGEAGVFLDPFYSPGSDFIGISNTYITDLIARDLQGELINGRSHVYQQLYFSFYESTLSLYTNQYAMFGDPEVMPVKVIWDYTYYWGVLCQLFFQRRLTDLANLSRLSDHLNHSRALNVAMQNFMREWSKLSARRNDAVLLDQASLPWFAELNRGLRDELDEEGFRARVIEYTGLLNSLAAEIIEKACGEHPSLDATEARKLLSAVPATVSESLLFTKAA</sequence>
<comment type="caution">
    <text evidence="2">The sequence shown here is derived from an EMBL/GenBank/DDBJ whole genome shotgun (WGS) entry which is preliminary data.</text>
</comment>
<dbReference type="InterPro" id="IPR050816">
    <property type="entry name" value="Flavin-dep_Halogenase_NPB"/>
</dbReference>
<dbReference type="InterPro" id="IPR002938">
    <property type="entry name" value="FAD-bd"/>
</dbReference>
<keyword evidence="3" id="KW-1185">Reference proteome</keyword>
<feature type="domain" description="FAD-binding" evidence="1">
    <location>
        <begin position="9"/>
        <end position="217"/>
    </location>
</feature>
<protein>
    <submittedName>
        <fullName evidence="2">NAD(P)/FAD-dependent oxidoreductase</fullName>
        <ecNumber evidence="2">1.-.-.-</ecNumber>
    </submittedName>
</protein>
<name>A0ABV8SV34_9GAMM</name>
<proteinExistence type="predicted"/>
<keyword evidence="2" id="KW-0560">Oxidoreductase</keyword>
<evidence type="ECO:0000313" key="2">
    <source>
        <dbReference type="EMBL" id="MFC4310590.1"/>
    </source>
</evidence>
<dbReference type="InterPro" id="IPR036188">
    <property type="entry name" value="FAD/NAD-bd_sf"/>
</dbReference>
<dbReference type="PANTHER" id="PTHR43747:SF1">
    <property type="entry name" value="SLR1998 PROTEIN"/>
    <property type="match status" value="1"/>
</dbReference>
<dbReference type="PANTHER" id="PTHR43747">
    <property type="entry name" value="FAD-BINDING PROTEIN"/>
    <property type="match status" value="1"/>
</dbReference>
<dbReference type="Pfam" id="PF01494">
    <property type="entry name" value="FAD_binding_3"/>
    <property type="match status" value="1"/>
</dbReference>
<dbReference type="Proteomes" id="UP001595904">
    <property type="component" value="Unassembled WGS sequence"/>
</dbReference>
<dbReference type="EMBL" id="JBHSDU010000003">
    <property type="protein sequence ID" value="MFC4310590.1"/>
    <property type="molecule type" value="Genomic_DNA"/>
</dbReference>
<dbReference type="SUPFAM" id="SSF51905">
    <property type="entry name" value="FAD/NAD(P)-binding domain"/>
    <property type="match status" value="1"/>
</dbReference>